<proteinExistence type="predicted"/>
<gene>
    <name evidence="1" type="ORF">AMON00008_LOCUS32271</name>
</gene>
<reference evidence="1" key="1">
    <citation type="submission" date="2021-01" db="EMBL/GenBank/DDBJ databases">
        <authorList>
            <person name="Corre E."/>
            <person name="Pelletier E."/>
            <person name="Niang G."/>
            <person name="Scheremetjew M."/>
            <person name="Finn R."/>
            <person name="Kale V."/>
            <person name="Holt S."/>
            <person name="Cochrane G."/>
            <person name="Meng A."/>
            <person name="Brown T."/>
            <person name="Cohen L."/>
        </authorList>
    </citation>
    <scope>NUCLEOTIDE SEQUENCE</scope>
    <source>
        <strain evidence="1">CCMP3105</strain>
    </source>
</reference>
<name>A0A7S4R9Q6_9DINO</name>
<accession>A0A7S4R9Q6</accession>
<sequence length="99" mass="10436">MRPIPATRALAVLSGDGTLDGWSLDRGALVGRWQLQGGRYTAMCNKGSQLYFARQGEDGPVLERSPLPAALATRGGEESAAGGRRMASRPAGFLSSLFV</sequence>
<dbReference type="AlphaFoldDB" id="A0A7S4R9Q6"/>
<protein>
    <submittedName>
        <fullName evidence="1">Uncharacterized protein</fullName>
    </submittedName>
</protein>
<evidence type="ECO:0000313" key="1">
    <source>
        <dbReference type="EMBL" id="CAE4607829.1"/>
    </source>
</evidence>
<organism evidence="1">
    <name type="scientific">Alexandrium monilatum</name>
    <dbReference type="NCBI Taxonomy" id="311494"/>
    <lineage>
        <taxon>Eukaryota</taxon>
        <taxon>Sar</taxon>
        <taxon>Alveolata</taxon>
        <taxon>Dinophyceae</taxon>
        <taxon>Gonyaulacales</taxon>
        <taxon>Pyrocystaceae</taxon>
        <taxon>Alexandrium</taxon>
    </lineage>
</organism>
<dbReference type="EMBL" id="HBNR01046374">
    <property type="protein sequence ID" value="CAE4607829.1"/>
    <property type="molecule type" value="Transcribed_RNA"/>
</dbReference>